<proteinExistence type="predicted"/>
<accession>A0A939GEM2</accession>
<gene>
    <name evidence="1" type="ORF">J2I47_14280</name>
</gene>
<reference evidence="1" key="1">
    <citation type="submission" date="2021-03" db="EMBL/GenBank/DDBJ databases">
        <title>Fibrella sp. HMF5335 genome sequencing and assembly.</title>
        <authorList>
            <person name="Kang H."/>
            <person name="Kim H."/>
            <person name="Bae S."/>
            <person name="Joh K."/>
        </authorList>
    </citation>
    <scope>NUCLEOTIDE SEQUENCE</scope>
    <source>
        <strain evidence="1">HMF5335</strain>
    </source>
</reference>
<evidence type="ECO:0000313" key="1">
    <source>
        <dbReference type="EMBL" id="MBO0937722.1"/>
    </source>
</evidence>
<comment type="caution">
    <text evidence="1">The sequence shown here is derived from an EMBL/GenBank/DDBJ whole genome shotgun (WGS) entry which is preliminary data.</text>
</comment>
<evidence type="ECO:0000313" key="2">
    <source>
        <dbReference type="Proteomes" id="UP000664034"/>
    </source>
</evidence>
<dbReference type="RefSeq" id="WP_207365271.1">
    <property type="nucleotide sequence ID" value="NZ_JAFMYV010000007.1"/>
</dbReference>
<organism evidence="1 2">
    <name type="scientific">Fibrella rubiginis</name>
    <dbReference type="NCBI Taxonomy" id="2817060"/>
    <lineage>
        <taxon>Bacteria</taxon>
        <taxon>Pseudomonadati</taxon>
        <taxon>Bacteroidota</taxon>
        <taxon>Cytophagia</taxon>
        <taxon>Cytophagales</taxon>
        <taxon>Spirosomataceae</taxon>
        <taxon>Fibrella</taxon>
    </lineage>
</organism>
<dbReference type="AlphaFoldDB" id="A0A939GEM2"/>
<name>A0A939GEM2_9BACT</name>
<protein>
    <submittedName>
        <fullName evidence="1">Uncharacterized protein</fullName>
    </submittedName>
</protein>
<sequence>MGTNTNEQHMLDQTLAAFRGDLSVLPQPQAGATLIDGWLDALPGNVGVEGLEANLTKLRDLLSSGDPEPAQLKQLLHNLSTDAATHAEAPTAEGTWTGKLESLSIVLKNIAETL</sequence>
<dbReference type="EMBL" id="JAFMYV010000007">
    <property type="protein sequence ID" value="MBO0937722.1"/>
    <property type="molecule type" value="Genomic_DNA"/>
</dbReference>
<dbReference type="Proteomes" id="UP000664034">
    <property type="component" value="Unassembled WGS sequence"/>
</dbReference>
<keyword evidence="2" id="KW-1185">Reference proteome</keyword>